<keyword evidence="3" id="KW-1185">Reference proteome</keyword>
<feature type="transmembrane region" description="Helical" evidence="1">
    <location>
        <begin position="5"/>
        <end position="21"/>
    </location>
</feature>
<feature type="transmembrane region" description="Helical" evidence="1">
    <location>
        <begin position="92"/>
        <end position="110"/>
    </location>
</feature>
<accession>A0A6A7KCW0</accession>
<evidence type="ECO:0000256" key="1">
    <source>
        <dbReference type="SAM" id="Phobius"/>
    </source>
</evidence>
<proteinExistence type="predicted"/>
<reference evidence="2 3" key="1">
    <citation type="submission" date="2019-10" db="EMBL/GenBank/DDBJ databases">
        <title>Alkalibaculum tamaniensis sp.nov., a new alkaliphilic acetogen, isolated on methoxylated aromatics from a mud volcano.</title>
        <authorList>
            <person name="Khomyakova M.A."/>
            <person name="Merkel A.Y."/>
            <person name="Bonch-Osmolovskaya E.A."/>
            <person name="Slobodkin A.I."/>
        </authorList>
    </citation>
    <scope>NUCLEOTIDE SEQUENCE [LARGE SCALE GENOMIC DNA]</scope>
    <source>
        <strain evidence="2 3">M08DMB</strain>
    </source>
</reference>
<dbReference type="AlphaFoldDB" id="A0A6A7KCW0"/>
<feature type="transmembrane region" description="Helical" evidence="1">
    <location>
        <begin position="27"/>
        <end position="46"/>
    </location>
</feature>
<gene>
    <name evidence="2" type="ORF">GC105_16460</name>
</gene>
<evidence type="ECO:0000313" key="3">
    <source>
        <dbReference type="Proteomes" id="UP000440004"/>
    </source>
</evidence>
<sequence>MLRARIITISLILLIGFLYITRTIPVIITTIAFYFVLLGFSIINLYEGVKDNRYITKPYIITMDIFVLISVISALIVTLINKYSSISLNFDGMSVFKFVIVLRFILDGILKSKRFAKKLTT</sequence>
<feature type="transmembrane region" description="Helical" evidence="1">
    <location>
        <begin position="58"/>
        <end position="80"/>
    </location>
</feature>
<keyword evidence="1" id="KW-0812">Transmembrane</keyword>
<protein>
    <submittedName>
        <fullName evidence="2">Uncharacterized protein</fullName>
    </submittedName>
</protein>
<dbReference type="Proteomes" id="UP000440004">
    <property type="component" value="Unassembled WGS sequence"/>
</dbReference>
<comment type="caution">
    <text evidence="2">The sequence shown here is derived from an EMBL/GenBank/DDBJ whole genome shotgun (WGS) entry which is preliminary data.</text>
</comment>
<keyword evidence="1" id="KW-0472">Membrane</keyword>
<organism evidence="2 3">
    <name type="scientific">Alkalibaculum sporogenes</name>
    <dbReference type="NCBI Taxonomy" id="2655001"/>
    <lineage>
        <taxon>Bacteria</taxon>
        <taxon>Bacillati</taxon>
        <taxon>Bacillota</taxon>
        <taxon>Clostridia</taxon>
        <taxon>Eubacteriales</taxon>
        <taxon>Eubacteriaceae</taxon>
        <taxon>Alkalibaculum</taxon>
    </lineage>
</organism>
<dbReference type="RefSeq" id="WP_152807016.1">
    <property type="nucleotide sequence ID" value="NZ_WHNX01000068.1"/>
</dbReference>
<evidence type="ECO:0000313" key="2">
    <source>
        <dbReference type="EMBL" id="MPW27358.1"/>
    </source>
</evidence>
<dbReference type="EMBL" id="WHNX01000068">
    <property type="protein sequence ID" value="MPW27358.1"/>
    <property type="molecule type" value="Genomic_DNA"/>
</dbReference>
<name>A0A6A7KCW0_9FIRM</name>
<keyword evidence="1" id="KW-1133">Transmembrane helix</keyword>